<dbReference type="Proteomes" id="UP000241222">
    <property type="component" value="Unassembled WGS sequence"/>
</dbReference>
<evidence type="ECO:0000313" key="1">
    <source>
        <dbReference type="EMBL" id="PSU31657.1"/>
    </source>
</evidence>
<dbReference type="EMBL" id="PYMH01000013">
    <property type="protein sequence ID" value="PSU31657.1"/>
    <property type="molecule type" value="Genomic_DNA"/>
</dbReference>
<evidence type="ECO:0000313" key="2">
    <source>
        <dbReference type="Proteomes" id="UP000241222"/>
    </source>
</evidence>
<proteinExistence type="predicted"/>
<protein>
    <submittedName>
        <fullName evidence="1">Uncharacterized protein</fullName>
    </submittedName>
</protein>
<keyword evidence="2" id="KW-1185">Reference proteome</keyword>
<gene>
    <name evidence="1" type="ORF">C9I99_20945</name>
</gene>
<dbReference type="AlphaFoldDB" id="A0A2T3ITH0"/>
<sequence>MPCEISYVRYKSTQVFAVKSGQIAISSRGGLCPIEDLSSFERLTTLRSTVRRDGESSLQNFAQSRTKQESPTAYYVIGEVASDGQIPSFAVDTIKAAIASVDIVLGEDALVNGHRKGFRNGGGFRSSLKDALRGFDIISSDQLSDVDLEPIIKNLLTDGHNITNNDLKALLAAQRGKTVSLIKAQIRSDATIKAIYTKYQAIIESNS</sequence>
<reference evidence="1 2" key="1">
    <citation type="submission" date="2018-03" db="EMBL/GenBank/DDBJ databases">
        <title>Whole genome sequencing of Histamine producing bacteria.</title>
        <authorList>
            <person name="Butler K."/>
        </authorList>
    </citation>
    <scope>NUCLEOTIDE SEQUENCE [LARGE SCALE GENOMIC DNA]</scope>
    <source>
        <strain evidence="1 2">JCM 13586</strain>
    </source>
</reference>
<accession>A0A2T3ITH0</accession>
<comment type="caution">
    <text evidence="1">The sequence shown here is derived from an EMBL/GenBank/DDBJ whole genome shotgun (WGS) entry which is preliminary data.</text>
</comment>
<organism evidence="1 2">
    <name type="scientific">Photobacterium lutimaris</name>
    <dbReference type="NCBI Taxonomy" id="388278"/>
    <lineage>
        <taxon>Bacteria</taxon>
        <taxon>Pseudomonadati</taxon>
        <taxon>Pseudomonadota</taxon>
        <taxon>Gammaproteobacteria</taxon>
        <taxon>Vibrionales</taxon>
        <taxon>Vibrionaceae</taxon>
        <taxon>Photobacterium</taxon>
    </lineage>
</organism>
<name>A0A2T3ITH0_9GAMM</name>